<reference evidence="3" key="1">
    <citation type="journal article" date="2019" name="Int. J. Syst. Evol. Microbiol.">
        <title>The Global Catalogue of Microorganisms (GCM) 10K type strain sequencing project: providing services to taxonomists for standard genome sequencing and annotation.</title>
        <authorList>
            <consortium name="The Broad Institute Genomics Platform"/>
            <consortium name="The Broad Institute Genome Sequencing Center for Infectious Disease"/>
            <person name="Wu L."/>
            <person name="Ma J."/>
        </authorList>
    </citation>
    <scope>NUCLEOTIDE SEQUENCE [LARGE SCALE GENOMIC DNA]</scope>
    <source>
        <strain evidence="3">JCM 10083</strain>
    </source>
</reference>
<keyword evidence="3" id="KW-1185">Reference proteome</keyword>
<name>A0ABW2T9R2_9ACTN</name>
<dbReference type="Gene3D" id="3.40.50.720">
    <property type="entry name" value="NAD(P)-binding Rossmann-like Domain"/>
    <property type="match status" value="1"/>
</dbReference>
<organism evidence="2 3">
    <name type="scientific">Streptosporangium amethystogenes subsp. fukuiense</name>
    <dbReference type="NCBI Taxonomy" id="698418"/>
    <lineage>
        <taxon>Bacteria</taxon>
        <taxon>Bacillati</taxon>
        <taxon>Actinomycetota</taxon>
        <taxon>Actinomycetes</taxon>
        <taxon>Streptosporangiales</taxon>
        <taxon>Streptosporangiaceae</taxon>
        <taxon>Streptosporangium</taxon>
    </lineage>
</organism>
<comment type="caution">
    <text evidence="2">The sequence shown here is derived from an EMBL/GenBank/DDBJ whole genome shotgun (WGS) entry which is preliminary data.</text>
</comment>
<evidence type="ECO:0000313" key="3">
    <source>
        <dbReference type="Proteomes" id="UP001596514"/>
    </source>
</evidence>
<dbReference type="PANTHER" id="PTHR43431:SF7">
    <property type="entry name" value="OXIDOREDUCTASE, SHORT CHAIN DEHYDROGENASE_REDUCTASE FAMILY (AFU_ORTHOLOGUE AFUA_5G14000)"/>
    <property type="match status" value="1"/>
</dbReference>
<dbReference type="SUPFAM" id="SSF51735">
    <property type="entry name" value="NAD(P)-binding Rossmann-fold domains"/>
    <property type="match status" value="1"/>
</dbReference>
<dbReference type="InterPro" id="IPR036291">
    <property type="entry name" value="NAD(P)-bd_dom_sf"/>
</dbReference>
<dbReference type="RefSeq" id="WP_343974840.1">
    <property type="nucleotide sequence ID" value="NZ_BAAAGK010000127.1"/>
</dbReference>
<dbReference type="PANTHER" id="PTHR43431">
    <property type="entry name" value="OXIDOREDUCTASE, SHORT CHAIN DEHYDROGENASE/REDUCTASE FAMILY (AFU_ORTHOLOGUE AFUA_5G14000)"/>
    <property type="match status" value="1"/>
</dbReference>
<dbReference type="Proteomes" id="UP001596514">
    <property type="component" value="Unassembled WGS sequence"/>
</dbReference>
<sequence length="264" mass="27874">MAPPTEEAQRFGGWPVHGGPPPEGSVAWVVGVGARQGTGAAVARRFAAAGLHVVVTGRTKEKVTAVAEDIEAAGGRATAVVGDAGSEEGLRESLAVVDELGTLAIATYNAGGSQWKPGILEMDTEFFESVWRTNCLGSFITGREAARRMTASGGGVIMFTGSVSGLIARPKLAAYASAKFGQRAVAQALAREFGPRNVHVANVIVHGPIDGDRLNSAFPHAKDSRPADGMVDIEQIAETFWQVAVQPRTAWTQEMDIRPYCEEF</sequence>
<dbReference type="Pfam" id="PF00106">
    <property type="entry name" value="adh_short"/>
    <property type="match status" value="1"/>
</dbReference>
<evidence type="ECO:0000256" key="1">
    <source>
        <dbReference type="SAM" id="MobiDB-lite"/>
    </source>
</evidence>
<evidence type="ECO:0000313" key="2">
    <source>
        <dbReference type="EMBL" id="MFC7605445.1"/>
    </source>
</evidence>
<protein>
    <submittedName>
        <fullName evidence="2">SDR family NAD(P)-dependent oxidoreductase</fullName>
    </submittedName>
</protein>
<proteinExistence type="predicted"/>
<feature type="region of interest" description="Disordered" evidence="1">
    <location>
        <begin position="1"/>
        <end position="20"/>
    </location>
</feature>
<dbReference type="PRINTS" id="PR00081">
    <property type="entry name" value="GDHRDH"/>
</dbReference>
<dbReference type="EMBL" id="JBHTEE010000001">
    <property type="protein sequence ID" value="MFC7605445.1"/>
    <property type="molecule type" value="Genomic_DNA"/>
</dbReference>
<dbReference type="InterPro" id="IPR002347">
    <property type="entry name" value="SDR_fam"/>
</dbReference>
<gene>
    <name evidence="2" type="ORF">ACFQVD_35625</name>
</gene>
<accession>A0ABW2T9R2</accession>